<accession>A0A8J8T7D2</accession>
<name>A0A8J8T7D2_HALGN</name>
<dbReference type="InterPro" id="IPR050630">
    <property type="entry name" value="WD_repeat_EMAP"/>
</dbReference>
<dbReference type="OrthoDB" id="10264376at2759"/>
<dbReference type="PROSITE" id="PS50294">
    <property type="entry name" value="WD_REPEATS_REGION"/>
    <property type="match status" value="3"/>
</dbReference>
<dbReference type="PROSITE" id="PS00678">
    <property type="entry name" value="WD_REPEATS_1"/>
    <property type="match status" value="1"/>
</dbReference>
<feature type="repeat" description="WD" evidence="3">
    <location>
        <begin position="587"/>
        <end position="624"/>
    </location>
</feature>
<keyword evidence="1 3" id="KW-0853">WD repeat</keyword>
<dbReference type="InterPro" id="IPR036322">
    <property type="entry name" value="WD40_repeat_dom_sf"/>
</dbReference>
<organism evidence="4 5">
    <name type="scientific">Halteria grandinella</name>
    <dbReference type="NCBI Taxonomy" id="5974"/>
    <lineage>
        <taxon>Eukaryota</taxon>
        <taxon>Sar</taxon>
        <taxon>Alveolata</taxon>
        <taxon>Ciliophora</taxon>
        <taxon>Intramacronucleata</taxon>
        <taxon>Spirotrichea</taxon>
        <taxon>Stichotrichia</taxon>
        <taxon>Sporadotrichida</taxon>
        <taxon>Halteriidae</taxon>
        <taxon>Halteria</taxon>
    </lineage>
</organism>
<dbReference type="AlphaFoldDB" id="A0A8J8T7D2"/>
<dbReference type="PANTHER" id="PTHR13720:SF53">
    <property type="entry name" value="ANAPHASE-PROMOTING COMPLEX SUBUNIT 4 WD40 DOMAIN-CONTAINING PROTEIN"/>
    <property type="match status" value="1"/>
</dbReference>
<gene>
    <name evidence="4" type="ORF">FGO68_gene10253</name>
</gene>
<dbReference type="PANTHER" id="PTHR13720">
    <property type="entry name" value="WD-40 REPEAT PROTEIN"/>
    <property type="match status" value="1"/>
</dbReference>
<dbReference type="GO" id="GO:0005929">
    <property type="term" value="C:cilium"/>
    <property type="evidence" value="ECO:0007669"/>
    <property type="project" value="UniProtKB-ARBA"/>
</dbReference>
<protein>
    <submittedName>
        <fullName evidence="4">Uncharacterized protein</fullName>
    </submittedName>
</protein>
<proteinExistence type="predicted"/>
<feature type="repeat" description="WD" evidence="3">
    <location>
        <begin position="417"/>
        <end position="446"/>
    </location>
</feature>
<evidence type="ECO:0000256" key="2">
    <source>
        <dbReference type="ARBA" id="ARBA00022737"/>
    </source>
</evidence>
<sequence>MEGAAAQLLELEHSIGYNGKYQNTVYYHPHDKDSVIYNIGGLLVIENINDKHQQQFLRGHDMEISAISISNSGNLIATGQLGTIFQKLPDAPIILWNYAKKEPVAVLKGMQVCVKRLAFSPDDRYLAALGENNTFIIWDTKDGSAIHTRVYEFPLSVVCWGEILRDQNPKHPSYIIVTANQTNVFINSLEFDISSMQYYLKQGTCQLPNTGLNRTYTFAQANGDNLLLGTGGGEICIFSIYNRIYRATMPLSSNGLMSMAMVDDFIFVGGGDGKVKKLSIGGGKWVMTHEAQLDSKVVSINSSSDKKELIVGTTGGKLYRMLTTDLSFMLHTDAHTGSINDLNFGKRSDQFLSIDENGAVKMWDLSEYKSVFTGVVSKSSNGSSCCIAGDDGSIVSGWRDGFIRAFDGTGRILWEISQAHRGAVTSLYVDANYILSGGEDGAVRVWARVNRKLLIQFNDQKKDIVSLFPDLNKPFLIHSCSMDRSISTYDLKQEKRIGGHQTKNGSLFGMTQRRDNEFELVSCGQGAPIFFWDCDAPNPVAEIVYPYKVLSINVSPSGRFLAFGTETNEVFVYAITGLNQFTFITKGLGHSGPVTKVKWSPDEKQIISVSTDSSISVWNFYGSA</sequence>
<dbReference type="SMART" id="SM00320">
    <property type="entry name" value="WD40"/>
    <property type="match status" value="9"/>
</dbReference>
<dbReference type="InterPro" id="IPR015943">
    <property type="entry name" value="WD40/YVTN_repeat-like_dom_sf"/>
</dbReference>
<dbReference type="InterPro" id="IPR001680">
    <property type="entry name" value="WD40_rpt"/>
</dbReference>
<dbReference type="PROSITE" id="PS50082">
    <property type="entry name" value="WD_REPEATS_2"/>
    <property type="match status" value="4"/>
</dbReference>
<evidence type="ECO:0000313" key="4">
    <source>
        <dbReference type="EMBL" id="TNV85054.1"/>
    </source>
</evidence>
<dbReference type="InterPro" id="IPR019775">
    <property type="entry name" value="WD40_repeat_CS"/>
</dbReference>
<comment type="caution">
    <text evidence="4">The sequence shown here is derived from an EMBL/GenBank/DDBJ whole genome shotgun (WGS) entry which is preliminary data.</text>
</comment>
<dbReference type="SUPFAM" id="SSF50978">
    <property type="entry name" value="WD40 repeat-like"/>
    <property type="match status" value="2"/>
</dbReference>
<dbReference type="Pfam" id="PF00400">
    <property type="entry name" value="WD40"/>
    <property type="match status" value="4"/>
</dbReference>
<evidence type="ECO:0000256" key="1">
    <source>
        <dbReference type="ARBA" id="ARBA00022574"/>
    </source>
</evidence>
<feature type="repeat" description="WD" evidence="3">
    <location>
        <begin position="107"/>
        <end position="148"/>
    </location>
</feature>
<feature type="repeat" description="WD" evidence="3">
    <location>
        <begin position="332"/>
        <end position="373"/>
    </location>
</feature>
<keyword evidence="5" id="KW-1185">Reference proteome</keyword>
<reference evidence="4" key="1">
    <citation type="submission" date="2019-06" db="EMBL/GenBank/DDBJ databases">
        <authorList>
            <person name="Zheng W."/>
        </authorList>
    </citation>
    <scope>NUCLEOTIDE SEQUENCE</scope>
    <source>
        <strain evidence="4">QDHG01</strain>
    </source>
</reference>
<dbReference type="EMBL" id="RRYP01002193">
    <property type="protein sequence ID" value="TNV85054.1"/>
    <property type="molecule type" value="Genomic_DNA"/>
</dbReference>
<keyword evidence="2" id="KW-0677">Repeat</keyword>
<dbReference type="Gene3D" id="2.130.10.10">
    <property type="entry name" value="YVTN repeat-like/Quinoprotein amine dehydrogenase"/>
    <property type="match status" value="4"/>
</dbReference>
<evidence type="ECO:0000256" key="3">
    <source>
        <dbReference type="PROSITE-ProRule" id="PRU00221"/>
    </source>
</evidence>
<evidence type="ECO:0000313" key="5">
    <source>
        <dbReference type="Proteomes" id="UP000785679"/>
    </source>
</evidence>
<dbReference type="Proteomes" id="UP000785679">
    <property type="component" value="Unassembled WGS sequence"/>
</dbReference>